<accession>A0ABR5AEH7</accession>
<evidence type="ECO:0000313" key="6">
    <source>
        <dbReference type="Proteomes" id="UP000031967"/>
    </source>
</evidence>
<evidence type="ECO:0000259" key="4">
    <source>
        <dbReference type="Pfam" id="PF01551"/>
    </source>
</evidence>
<dbReference type="CDD" id="cd12797">
    <property type="entry name" value="M23_peptidase"/>
    <property type="match status" value="1"/>
</dbReference>
<organism evidence="5 6">
    <name type="scientific">Gordoniibacillus kamchatkensis</name>
    <dbReference type="NCBI Taxonomy" id="1590651"/>
    <lineage>
        <taxon>Bacteria</taxon>
        <taxon>Bacillati</taxon>
        <taxon>Bacillota</taxon>
        <taxon>Bacilli</taxon>
        <taxon>Bacillales</taxon>
        <taxon>Paenibacillaceae</taxon>
        <taxon>Gordoniibacillus</taxon>
    </lineage>
</organism>
<keyword evidence="3" id="KW-0812">Transmembrane</keyword>
<dbReference type="SUPFAM" id="SSF51261">
    <property type="entry name" value="Duplicated hybrid motif"/>
    <property type="match status" value="1"/>
</dbReference>
<evidence type="ECO:0000313" key="5">
    <source>
        <dbReference type="EMBL" id="KIL39464.1"/>
    </source>
</evidence>
<feature type="transmembrane region" description="Helical" evidence="3">
    <location>
        <begin position="30"/>
        <end position="53"/>
    </location>
</feature>
<dbReference type="Proteomes" id="UP000031967">
    <property type="component" value="Unassembled WGS sequence"/>
</dbReference>
<proteinExistence type="predicted"/>
<gene>
    <name evidence="5" type="ORF">SD70_20080</name>
</gene>
<keyword evidence="1" id="KW-0732">Signal</keyword>
<feature type="domain" description="M23ase beta-sheet core" evidence="4">
    <location>
        <begin position="229"/>
        <end position="323"/>
    </location>
</feature>
<evidence type="ECO:0000256" key="2">
    <source>
        <dbReference type="SAM" id="MobiDB-lite"/>
    </source>
</evidence>
<sequence length="337" mass="36452">MKQRWWRKKLTLMLIAGANRRIVRLKLPEISLLAMPTAALAIAAGTSLAFVMLHDRYEADRTAMQTKFDGTEQQLQVTIADKDAELSLLQTSLIELTRQSEQFKAKVNEIKQLKQVLAVMTDVGGTPSGGATVPATDGGSPSSAGPMGGSGEPPSAAEVARTIAETRQSLSSMLEEMNGLMTSLNESEAKLSEAEHVRSITPTLWPTPSHLVTSGFGIRVDPFTEKPAMHTGIDFAGAPNDPVYAAAEGKVTKASFDGEHGNYIVIGHGRGLETEYLHMNRLLVKSGQTVKKGQQIGLMGSTGRSTGTHLHYEVHKNGVPIDPRPYLITNRKEDEKP</sequence>
<keyword evidence="3" id="KW-1133">Transmembrane helix</keyword>
<feature type="region of interest" description="Disordered" evidence="2">
    <location>
        <begin position="125"/>
        <end position="157"/>
    </location>
</feature>
<protein>
    <recommendedName>
        <fullName evidence="4">M23ase beta-sheet core domain-containing protein</fullName>
    </recommendedName>
</protein>
<comment type="caution">
    <text evidence="5">The sequence shown here is derived from an EMBL/GenBank/DDBJ whole genome shotgun (WGS) entry which is preliminary data.</text>
</comment>
<dbReference type="PANTHER" id="PTHR21666:SF289">
    <property type="entry name" value="L-ALA--D-GLU ENDOPEPTIDASE"/>
    <property type="match status" value="1"/>
</dbReference>
<dbReference type="InterPro" id="IPR016047">
    <property type="entry name" value="M23ase_b-sheet_dom"/>
</dbReference>
<dbReference type="Gene3D" id="2.70.70.10">
    <property type="entry name" value="Glucose Permease (Domain IIA)"/>
    <property type="match status" value="1"/>
</dbReference>
<dbReference type="InterPro" id="IPR011055">
    <property type="entry name" value="Dup_hybrid_motif"/>
</dbReference>
<keyword evidence="3" id="KW-0472">Membrane</keyword>
<dbReference type="PANTHER" id="PTHR21666">
    <property type="entry name" value="PEPTIDASE-RELATED"/>
    <property type="match status" value="1"/>
</dbReference>
<dbReference type="RefSeq" id="WP_041049284.1">
    <property type="nucleotide sequence ID" value="NZ_JXAK01000037.1"/>
</dbReference>
<dbReference type="InterPro" id="IPR050570">
    <property type="entry name" value="Cell_wall_metabolism_enzyme"/>
</dbReference>
<dbReference type="EMBL" id="JXAK01000037">
    <property type="protein sequence ID" value="KIL39464.1"/>
    <property type="molecule type" value="Genomic_DNA"/>
</dbReference>
<keyword evidence="6" id="KW-1185">Reference proteome</keyword>
<evidence type="ECO:0000256" key="1">
    <source>
        <dbReference type="ARBA" id="ARBA00022729"/>
    </source>
</evidence>
<name>A0ABR5AEH7_9BACL</name>
<dbReference type="Pfam" id="PF01551">
    <property type="entry name" value="Peptidase_M23"/>
    <property type="match status" value="1"/>
</dbReference>
<reference evidence="5 6" key="1">
    <citation type="submission" date="2014-12" db="EMBL/GenBank/DDBJ databases">
        <title>Draft genome sequence of Paenibacillus kamchatkensis strain B-2647.</title>
        <authorList>
            <person name="Karlyshev A.V."/>
            <person name="Kudryashova E.B."/>
        </authorList>
    </citation>
    <scope>NUCLEOTIDE SEQUENCE [LARGE SCALE GENOMIC DNA]</scope>
    <source>
        <strain evidence="5 6">VKM B-2647</strain>
    </source>
</reference>
<evidence type="ECO:0000256" key="3">
    <source>
        <dbReference type="SAM" id="Phobius"/>
    </source>
</evidence>